<dbReference type="GO" id="GO:0003824">
    <property type="term" value="F:catalytic activity"/>
    <property type="evidence" value="ECO:0007669"/>
    <property type="project" value="InterPro"/>
</dbReference>
<dbReference type="OrthoDB" id="9793083at2"/>
<proteinExistence type="predicted"/>
<evidence type="ECO:0000313" key="2">
    <source>
        <dbReference type="EMBL" id="ARN84118.1"/>
    </source>
</evidence>
<dbReference type="RefSeq" id="WP_085783477.1">
    <property type="nucleotide sequence ID" value="NZ_CP008743.1"/>
</dbReference>
<dbReference type="InterPro" id="IPR000639">
    <property type="entry name" value="Epox_hydrolase-like"/>
</dbReference>
<organism evidence="2 3">
    <name type="scientific">Candidatus Nucleicultrix amoebiphila FS5</name>
    <dbReference type="NCBI Taxonomy" id="1414854"/>
    <lineage>
        <taxon>Bacteria</taxon>
        <taxon>Pseudomonadati</taxon>
        <taxon>Pseudomonadota</taxon>
        <taxon>Alphaproteobacteria</taxon>
        <taxon>Holosporales</taxon>
        <taxon>Candidatus Nucleicultricaceae</taxon>
        <taxon>Candidatus Nucleicultrix</taxon>
    </lineage>
</organism>
<evidence type="ECO:0000313" key="3">
    <source>
        <dbReference type="Proteomes" id="UP000237351"/>
    </source>
</evidence>
<dbReference type="AlphaFoldDB" id="A0A1W6N2T2"/>
<gene>
    <name evidence="2" type="ORF">GQ61_00795</name>
</gene>
<reference evidence="2 3" key="1">
    <citation type="submission" date="2014-06" db="EMBL/GenBank/DDBJ databases">
        <title>The genome of the endonuclear symbiont Nucleicultrix amoebiphila.</title>
        <authorList>
            <person name="Schulz F."/>
            <person name="Horn M."/>
        </authorList>
    </citation>
    <scope>NUCLEOTIDE SEQUENCE [LARGE SCALE GENOMIC DNA]</scope>
    <source>
        <strain evidence="2 3">FS5</strain>
    </source>
</reference>
<dbReference type="InterPro" id="IPR050266">
    <property type="entry name" value="AB_hydrolase_sf"/>
</dbReference>
<dbReference type="SUPFAM" id="SSF53474">
    <property type="entry name" value="alpha/beta-Hydrolases"/>
    <property type="match status" value="1"/>
</dbReference>
<keyword evidence="3" id="KW-1185">Reference proteome</keyword>
<dbReference type="Gene3D" id="3.40.50.1820">
    <property type="entry name" value="alpha/beta hydrolase"/>
    <property type="match status" value="1"/>
</dbReference>
<accession>A0A1W6N2T2</accession>
<dbReference type="PANTHER" id="PTHR43798">
    <property type="entry name" value="MONOACYLGLYCEROL LIPASE"/>
    <property type="match status" value="1"/>
</dbReference>
<name>A0A1W6N2T2_9PROT</name>
<sequence>MTIAYKKYGSGNNHVIVLHDWFSDSSSYDMVLPYLDTDQFCYVFPDLRGYGKSKTITGECSVDEAAQDVIAVADTLKWEKFHLIGHSMSGMIVQYINTLVPERVQSVIAITPVPACGSKVPEEMVMFITQAANDNDMIAEQIIGFMTSGRHSDVFYKEKVKKWRESSVAEARLAYLHMFSDTDFSSKMKGLKTPYLVIIGAHDGEAYGEEVQRKTLQTWLPQAELQVIQNSGHYPMQETPVYLATLINNFLRKQL</sequence>
<feature type="domain" description="AB hydrolase-1" evidence="1">
    <location>
        <begin position="13"/>
        <end position="115"/>
    </location>
</feature>
<dbReference type="KEGG" id="naf:GQ61_00795"/>
<dbReference type="Pfam" id="PF00561">
    <property type="entry name" value="Abhydrolase_1"/>
    <property type="match status" value="1"/>
</dbReference>
<dbReference type="InterPro" id="IPR029058">
    <property type="entry name" value="AB_hydrolase_fold"/>
</dbReference>
<dbReference type="PRINTS" id="PR00412">
    <property type="entry name" value="EPOXHYDRLASE"/>
</dbReference>
<dbReference type="Proteomes" id="UP000237351">
    <property type="component" value="Chromosome"/>
</dbReference>
<dbReference type="InterPro" id="IPR000073">
    <property type="entry name" value="AB_hydrolase_1"/>
</dbReference>
<dbReference type="EMBL" id="CP008743">
    <property type="protein sequence ID" value="ARN84118.1"/>
    <property type="molecule type" value="Genomic_DNA"/>
</dbReference>
<evidence type="ECO:0000259" key="1">
    <source>
        <dbReference type="Pfam" id="PF00561"/>
    </source>
</evidence>
<protein>
    <recommendedName>
        <fullName evidence="1">AB hydrolase-1 domain-containing protein</fullName>
    </recommendedName>
</protein>
<dbReference type="STRING" id="1414854.GQ61_00795"/>